<dbReference type="GO" id="GO:0003723">
    <property type="term" value="F:RNA binding"/>
    <property type="evidence" value="ECO:0007669"/>
    <property type="project" value="InterPro"/>
</dbReference>
<proteinExistence type="inferred from homology"/>
<organism evidence="4 5">
    <name type="scientific">Opisthorchis felineus</name>
    <dbReference type="NCBI Taxonomy" id="147828"/>
    <lineage>
        <taxon>Eukaryota</taxon>
        <taxon>Metazoa</taxon>
        <taxon>Spiralia</taxon>
        <taxon>Lophotrochozoa</taxon>
        <taxon>Platyhelminthes</taxon>
        <taxon>Trematoda</taxon>
        <taxon>Digenea</taxon>
        <taxon>Opisthorchiida</taxon>
        <taxon>Opisthorchiata</taxon>
        <taxon>Opisthorchiidae</taxon>
        <taxon>Opisthorchis</taxon>
    </lineage>
</organism>
<feature type="region of interest" description="Disordered" evidence="2">
    <location>
        <begin position="408"/>
        <end position="433"/>
    </location>
</feature>
<dbReference type="PROSITE" id="PS01175">
    <property type="entry name" value="RIBONUCLEASE_II"/>
    <property type="match status" value="1"/>
</dbReference>
<dbReference type="InterPro" id="IPR050180">
    <property type="entry name" value="RNR_Ribonuclease"/>
</dbReference>
<dbReference type="InterPro" id="IPR022966">
    <property type="entry name" value="RNase_II/R_CS"/>
</dbReference>
<evidence type="ECO:0000256" key="1">
    <source>
        <dbReference type="RuleBase" id="RU003901"/>
    </source>
</evidence>
<dbReference type="Pfam" id="PF17849">
    <property type="entry name" value="OB_Dis3"/>
    <property type="match status" value="1"/>
</dbReference>
<gene>
    <name evidence="4" type="ORF">CRM22_007097</name>
</gene>
<feature type="region of interest" description="Disordered" evidence="2">
    <location>
        <begin position="113"/>
        <end position="133"/>
    </location>
</feature>
<sequence length="1194" mass="132605">MDGKPSSKNYPKVSPRDPRIRGPNHSQVHLPFTLLPTQLGLSVPHPNSPPILYPGAPTAPVHNFNVPVIVGYAQPPLLTDAVYNHSQYLPGAPLCVSLKPPASYMGRPEIINRQRPFSPTQRNAGRPSLSHPRSVKFIPDGSPSSSNCMTHQASVHTRGRSVVETPYLRHVNTPPLQGSTELPRSRAYRFGRNTLLRYKLPQEQISDVNVPDVCRYSKKANPVYIPHWSKADIFAGLEDKSLLSGTLRINPKHFDDAYIKHPSGDADVFFSGLRARNRALPNDIVAVQIEPKKFWRVFDTFVKDPVPSSSREETKQRKRQSYVTLSEFLASQRHDFEQLVGVEVAKEIAEDLNSCSDPSPPVAPSEDCLINHAPWWSIIQRTGKVVGIINRLHSRACIGYLTLPKSTGTPKKDNSAPAVTEADTAKSTSVPPRDVANTSANCWSNARLIQTDTRLPYLLIPRQVCPQAFISDPSSFRHVRYVARITSWPESSLFPTGELLRSLSPDSAKLLEAETDRILVVAGFYSGLESIHRFPDSIEESAKEAVHRANSAFLAELRWRTDFRSLCVFTIDPSTARDLDDALHIRSLSDKEIDELDQDGCPGASYEVGVHIADVSYFVRPNSPVDMEAARRATTIYLVQLCVPMLPRILCEELCSLNVGEDKRTFSVVFKVDKYGNILRSSFGRSVIRSCAKLSYENAQLLIDNPNEDFRPDFALTIEPPHSLASVRTSVSLLHQLAMQRRQRRFSGGSLRLDQIKTAFVLDDDKRIPLGVAPAISKPSNWLVEEWMLAANESVAERLAKELPEMAFLRRHAPPSLNQLSKAADNLKSVGINVNTETAGSIQASICHEAGCAIDTGYHYSTELVSMCADMAAGLSLAETDLIEKLEDFEITPTVEQDRKTFQERKVELEREARMLVAVSLLTKTMNLAEYFCLGELPQECTTEHYALNMEFYTHFTSPIRRYADVIVHRQLAAILARKAQGDGNAELADWYAQTVYIPDPSSKQLQTQAEVCNSKKLCARRAGEESAELFYVLFVKESGPLTEVCAVTSVLDRSFDVMLLSCGLTRRVYLHHLDLRSSSVISARRVGNRTEEGAKLCLLWNYEPNATDAPSTAQPNSAQSVDITIGAGVTSPTCGCFYTEVKLLDVVLCRISVEEAEGDNDDVDKKGENGSGLLPTLRVTLLRPTCSQCQTTV</sequence>
<keyword evidence="5" id="KW-1185">Reference proteome</keyword>
<dbReference type="Gene3D" id="2.40.50.700">
    <property type="match status" value="1"/>
</dbReference>
<dbReference type="GO" id="GO:0010587">
    <property type="term" value="P:miRNA catabolic process"/>
    <property type="evidence" value="ECO:0007669"/>
    <property type="project" value="TreeGrafter"/>
</dbReference>
<dbReference type="SMART" id="SM00955">
    <property type="entry name" value="RNB"/>
    <property type="match status" value="1"/>
</dbReference>
<comment type="similarity">
    <text evidence="1">Belongs to the RNR ribonuclease family.</text>
</comment>
<dbReference type="EMBL" id="SJOL01007296">
    <property type="protein sequence ID" value="TGZ63055.1"/>
    <property type="molecule type" value="Genomic_DNA"/>
</dbReference>
<feature type="domain" description="RNB" evidence="3">
    <location>
        <begin position="560"/>
        <end position="978"/>
    </location>
</feature>
<dbReference type="STRING" id="147828.A0A4S2LHJ7"/>
<dbReference type="Pfam" id="PF00773">
    <property type="entry name" value="RNB"/>
    <property type="match status" value="1"/>
</dbReference>
<dbReference type="InterPro" id="IPR012340">
    <property type="entry name" value="NA-bd_OB-fold"/>
</dbReference>
<dbReference type="PANTHER" id="PTHR23355">
    <property type="entry name" value="RIBONUCLEASE"/>
    <property type="match status" value="1"/>
</dbReference>
<dbReference type="InterPro" id="IPR041505">
    <property type="entry name" value="Dis3_CSD2"/>
</dbReference>
<dbReference type="InterPro" id="IPR001900">
    <property type="entry name" value="RNase_II/R"/>
</dbReference>
<feature type="region of interest" description="Disordered" evidence="2">
    <location>
        <begin position="1"/>
        <end position="26"/>
    </location>
</feature>
<evidence type="ECO:0000313" key="4">
    <source>
        <dbReference type="EMBL" id="TGZ63055.1"/>
    </source>
</evidence>
<comment type="caution">
    <text evidence="4">The sequence shown here is derived from an EMBL/GenBank/DDBJ whole genome shotgun (WGS) entry which is preliminary data.</text>
</comment>
<evidence type="ECO:0000256" key="2">
    <source>
        <dbReference type="SAM" id="MobiDB-lite"/>
    </source>
</evidence>
<protein>
    <recommendedName>
        <fullName evidence="3">RNB domain-containing protein</fullName>
    </recommendedName>
</protein>
<name>A0A4S2LHJ7_OPIFE</name>
<dbReference type="Gene3D" id="2.40.50.140">
    <property type="entry name" value="Nucleic acid-binding proteins"/>
    <property type="match status" value="1"/>
</dbReference>
<evidence type="ECO:0000313" key="5">
    <source>
        <dbReference type="Proteomes" id="UP000308267"/>
    </source>
</evidence>
<dbReference type="InterPro" id="IPR041093">
    <property type="entry name" value="Dis3l2-like_C"/>
</dbReference>
<dbReference type="GO" id="GO:0000175">
    <property type="term" value="F:3'-5'-RNA exonuclease activity"/>
    <property type="evidence" value="ECO:0007669"/>
    <property type="project" value="TreeGrafter"/>
</dbReference>
<dbReference type="OrthoDB" id="372421at2759"/>
<dbReference type="GO" id="GO:0006402">
    <property type="term" value="P:mRNA catabolic process"/>
    <property type="evidence" value="ECO:0007669"/>
    <property type="project" value="TreeGrafter"/>
</dbReference>
<accession>A0A4S2LHJ7</accession>
<dbReference type="Gene3D" id="2.40.50.690">
    <property type="match status" value="1"/>
</dbReference>
<dbReference type="Proteomes" id="UP000308267">
    <property type="component" value="Unassembled WGS sequence"/>
</dbReference>
<evidence type="ECO:0000259" key="3">
    <source>
        <dbReference type="SMART" id="SM00955"/>
    </source>
</evidence>
<dbReference type="PANTHER" id="PTHR23355:SF9">
    <property type="entry name" value="DIS3-LIKE EXONUCLEASE 2"/>
    <property type="match status" value="1"/>
</dbReference>
<dbReference type="Pfam" id="PF17877">
    <property type="entry name" value="Dis3l2_C_term"/>
    <property type="match status" value="1"/>
</dbReference>
<dbReference type="SUPFAM" id="SSF50249">
    <property type="entry name" value="Nucleic acid-binding proteins"/>
    <property type="match status" value="2"/>
</dbReference>
<dbReference type="GO" id="GO:0000932">
    <property type="term" value="C:P-body"/>
    <property type="evidence" value="ECO:0007669"/>
    <property type="project" value="TreeGrafter"/>
</dbReference>
<reference evidence="4 5" key="1">
    <citation type="journal article" date="2019" name="BMC Genomics">
        <title>New insights from Opisthorchis felineus genome: update on genomics of the epidemiologically important liver flukes.</title>
        <authorList>
            <person name="Ershov N.I."/>
            <person name="Mordvinov V.A."/>
            <person name="Prokhortchouk E.B."/>
            <person name="Pakharukova M.Y."/>
            <person name="Gunbin K.V."/>
            <person name="Ustyantsev K."/>
            <person name="Genaev M.A."/>
            <person name="Blinov A.G."/>
            <person name="Mazur A."/>
            <person name="Boulygina E."/>
            <person name="Tsygankova S."/>
            <person name="Khrameeva E."/>
            <person name="Chekanov N."/>
            <person name="Fan G."/>
            <person name="Xiao A."/>
            <person name="Zhang H."/>
            <person name="Xu X."/>
            <person name="Yang H."/>
            <person name="Solovyev V."/>
            <person name="Lee S.M."/>
            <person name="Liu X."/>
            <person name="Afonnikov D.A."/>
            <person name="Skryabin K.G."/>
        </authorList>
    </citation>
    <scope>NUCLEOTIDE SEQUENCE [LARGE SCALE GENOMIC DNA]</scope>
    <source>
        <strain evidence="4">AK-0245</strain>
        <tissue evidence="4">Whole organism</tissue>
    </source>
</reference>
<dbReference type="AlphaFoldDB" id="A0A4S2LHJ7"/>